<dbReference type="InterPro" id="IPR012910">
    <property type="entry name" value="Plug_dom"/>
</dbReference>
<dbReference type="InterPro" id="IPR000531">
    <property type="entry name" value="Beta-barrel_TonB"/>
</dbReference>
<evidence type="ECO:0000256" key="2">
    <source>
        <dbReference type="ARBA" id="ARBA00023136"/>
    </source>
</evidence>
<evidence type="ECO:0000313" key="7">
    <source>
        <dbReference type="EMBL" id="GGC02513.1"/>
    </source>
</evidence>
<evidence type="ECO:0000256" key="4">
    <source>
        <dbReference type="RuleBase" id="RU003357"/>
    </source>
</evidence>
<dbReference type="InterPro" id="IPR036942">
    <property type="entry name" value="Beta-barrel_TonB_sf"/>
</dbReference>
<dbReference type="GO" id="GO:0009279">
    <property type="term" value="C:cell outer membrane"/>
    <property type="evidence" value="ECO:0007669"/>
    <property type="project" value="UniProtKB-SubCell"/>
</dbReference>
<organism evidence="7 8">
    <name type="scientific">Novosphingobium endophyticum</name>
    <dbReference type="NCBI Taxonomy" id="1955250"/>
    <lineage>
        <taxon>Bacteria</taxon>
        <taxon>Pseudomonadati</taxon>
        <taxon>Pseudomonadota</taxon>
        <taxon>Alphaproteobacteria</taxon>
        <taxon>Sphingomonadales</taxon>
        <taxon>Sphingomonadaceae</taxon>
        <taxon>Novosphingobium</taxon>
    </lineage>
</organism>
<evidence type="ECO:0000259" key="6">
    <source>
        <dbReference type="Pfam" id="PF07715"/>
    </source>
</evidence>
<feature type="domain" description="TonB-dependent receptor plug" evidence="6">
    <location>
        <begin position="47"/>
        <end position="157"/>
    </location>
</feature>
<dbReference type="Pfam" id="PF00593">
    <property type="entry name" value="TonB_dep_Rec_b-barrel"/>
    <property type="match status" value="1"/>
</dbReference>
<evidence type="ECO:0000256" key="3">
    <source>
        <dbReference type="ARBA" id="ARBA00023237"/>
    </source>
</evidence>
<keyword evidence="3" id="KW-0998">Cell outer membrane</keyword>
<dbReference type="SUPFAM" id="SSF56935">
    <property type="entry name" value="Porins"/>
    <property type="match status" value="1"/>
</dbReference>
<keyword evidence="7" id="KW-0675">Receptor</keyword>
<evidence type="ECO:0000259" key="5">
    <source>
        <dbReference type="Pfam" id="PF00593"/>
    </source>
</evidence>
<dbReference type="EMBL" id="BMHK01000012">
    <property type="protein sequence ID" value="GGC02513.1"/>
    <property type="molecule type" value="Genomic_DNA"/>
</dbReference>
<comment type="subcellular location">
    <subcellularLocation>
        <location evidence="1 4">Cell outer membrane</location>
    </subcellularLocation>
</comment>
<dbReference type="PANTHER" id="PTHR40980:SF3">
    <property type="entry name" value="TONB-DEPENDENT RECEPTOR-LIKE BETA-BARREL DOMAIN-CONTAINING PROTEIN"/>
    <property type="match status" value="1"/>
</dbReference>
<dbReference type="Gene3D" id="2.170.130.10">
    <property type="entry name" value="TonB-dependent receptor, plug domain"/>
    <property type="match status" value="1"/>
</dbReference>
<proteinExistence type="inferred from homology"/>
<accession>A0A916TSI3</accession>
<dbReference type="Pfam" id="PF07715">
    <property type="entry name" value="Plug"/>
    <property type="match status" value="1"/>
</dbReference>
<reference evidence="7" key="2">
    <citation type="submission" date="2020-09" db="EMBL/GenBank/DDBJ databases">
        <authorList>
            <person name="Sun Q."/>
            <person name="Zhou Y."/>
        </authorList>
    </citation>
    <scope>NUCLEOTIDE SEQUENCE</scope>
    <source>
        <strain evidence="7">CGMCC 1.15095</strain>
    </source>
</reference>
<keyword evidence="8" id="KW-1185">Reference proteome</keyword>
<keyword evidence="4" id="KW-0798">TonB box</keyword>
<reference evidence="7" key="1">
    <citation type="journal article" date="2014" name="Int. J. Syst. Evol. Microbiol.">
        <title>Complete genome sequence of Corynebacterium casei LMG S-19264T (=DSM 44701T), isolated from a smear-ripened cheese.</title>
        <authorList>
            <consortium name="US DOE Joint Genome Institute (JGI-PGF)"/>
            <person name="Walter F."/>
            <person name="Albersmeier A."/>
            <person name="Kalinowski J."/>
            <person name="Ruckert C."/>
        </authorList>
    </citation>
    <scope>NUCLEOTIDE SEQUENCE</scope>
    <source>
        <strain evidence="7">CGMCC 1.15095</strain>
    </source>
</reference>
<evidence type="ECO:0000256" key="1">
    <source>
        <dbReference type="ARBA" id="ARBA00004442"/>
    </source>
</evidence>
<evidence type="ECO:0000313" key="8">
    <source>
        <dbReference type="Proteomes" id="UP000608154"/>
    </source>
</evidence>
<dbReference type="PANTHER" id="PTHR40980">
    <property type="entry name" value="PLUG DOMAIN-CONTAINING PROTEIN"/>
    <property type="match status" value="1"/>
</dbReference>
<dbReference type="NCBIfam" id="TIGR01782">
    <property type="entry name" value="TonB-Xanth-Caul"/>
    <property type="match status" value="1"/>
</dbReference>
<name>A0A916TSI3_9SPHN</name>
<dbReference type="AlphaFoldDB" id="A0A916TSI3"/>
<comment type="similarity">
    <text evidence="4">Belongs to the TonB-dependent receptor family.</text>
</comment>
<protein>
    <submittedName>
        <fullName evidence="7">TonB-dependent receptor</fullName>
    </submittedName>
</protein>
<dbReference type="Gene3D" id="2.40.170.20">
    <property type="entry name" value="TonB-dependent receptor, beta-barrel domain"/>
    <property type="match status" value="1"/>
</dbReference>
<feature type="domain" description="TonB-dependent receptor-like beta-barrel" evidence="5">
    <location>
        <begin position="503"/>
        <end position="1058"/>
    </location>
</feature>
<dbReference type="Proteomes" id="UP000608154">
    <property type="component" value="Unassembled WGS sequence"/>
</dbReference>
<keyword evidence="2 4" id="KW-0472">Membrane</keyword>
<dbReference type="InterPro" id="IPR010104">
    <property type="entry name" value="TonB_rcpt_bac"/>
</dbReference>
<comment type="caution">
    <text evidence="7">The sequence shown here is derived from an EMBL/GenBank/DDBJ whole genome shotgun (WGS) entry which is preliminary data.</text>
</comment>
<sequence length="1096" mass="118786">MTAGPAWAQDAASDAGAGADTASVEAVDAIVVTGIRASLANAQAIKKNSDTVVDAITASDIGALPDRSVTEALQRVPGVSINRFASAGDPDHFSVEGSGVVVRGLNFVRSEFNGRDAFAAGGYGQGIGFADVPAELLGSVEVYKNATADMIEGGLAGTVNLNTRKPFDNKGFHMGMDMQANYGDMAKKWTPTGSILISDTWETGAGTFGLLADVSYSRIRSRADGLQVTNYQTRDGSYTLSGNGSIVCRNPLPSDSDDFGTPSPVAYGTGGFAAKPGDACYEAAAAGADGNADFASTRYAPLGGQFRRQNFDRKRDGVALAGQFETADRAAVFTAQYLRSHSTNAWKEHTFESGSDLSEYNTYPVGCQTNLSGAGTSTQANCPVGGFTNYTYDDGGLFQSGYITNPGGAWRGSPFDSIWVPLGGMQQNVASRQVFEEVTNQDFGLNGKIDFDDHWHLDLDFDYTKSVRNNTDISLIGGHFADEELDLTGSLPVITPHKPNALFYDWAQPLNLNPELAAMSDAEYFQSPNTQFWRAVMDHHEHSTGSEYAARADLSYQFDEGSFLKEMKVGARYADRSQVVRYASYNWGMLSETWSGAHPISVATVGGDSVSFDSFPNFFRGQTSGPAGGWYYNGDMISDYSGLVDFASRVQAESRAVGGQPTWTSSYARPGVNADGFLPSEIQPVTQRDFNAYVMTRFGSDIGTVRMSGNIGVRYVHTNVVSDGSVNVPTAQALNLATIEEDQQVLTSYSDRCGLEEVRRPDGSIVLVRQGGVCTLDEAAYNALQTWAGTGSDRFDRARNSYSYLLPSLNLKFGLTNDLIIRFAASKVLTRPQNDYIRNFLTIGLAESALSATAGNPYLKPATAWQFDLTAEWYFARVGSLTFDVFYKDVKNFFYQNVRRVDIESNGVTQSVIVRGPENYSGHGKIKGFEVAYQHTFDFLPGLLSGFGVNANYTYISSKGLPNSFLNGSGLAQESTVPPGNLPLEQLSKHNINVAAFYEKGPISLRAAYNWRSRFLLTASDVVFPHFAIFNEPTGQLDASAFVNITKQIKIGVQGVNLLNEVTRTSQAYTGDPGKLAPRSYFMNDRRFSFILRGNF</sequence>
<dbReference type="InterPro" id="IPR037066">
    <property type="entry name" value="Plug_dom_sf"/>
</dbReference>
<gene>
    <name evidence="7" type="ORF">GCM10011494_21350</name>
</gene>